<dbReference type="AlphaFoldDB" id="A0AAJ4ZRE3"/>
<comment type="caution">
    <text evidence="1">The sequence shown here is derived from an EMBL/GenBank/DDBJ whole genome shotgun (WGS) entry which is preliminary data.</text>
</comment>
<reference evidence="1 2" key="1">
    <citation type="submission" date="2018-06" db="EMBL/GenBank/DDBJ databases">
        <authorList>
            <consortium name="Pathogen Informatics"/>
            <person name="Doyle S."/>
        </authorList>
    </citation>
    <scope>NUCLEOTIDE SEQUENCE [LARGE SCALE GENOMIC DNA]</scope>
    <source>
        <strain evidence="1 2">NCTC10338</strain>
    </source>
</reference>
<dbReference type="Proteomes" id="UP000255295">
    <property type="component" value="Unassembled WGS sequence"/>
</dbReference>
<evidence type="ECO:0000313" key="1">
    <source>
        <dbReference type="EMBL" id="SUV15095.1"/>
    </source>
</evidence>
<evidence type="ECO:0000313" key="2">
    <source>
        <dbReference type="Proteomes" id="UP000255295"/>
    </source>
</evidence>
<name>A0AAJ4ZRE3_LYSSH</name>
<protein>
    <submittedName>
        <fullName evidence="1">Uncharacterized protein</fullName>
    </submittedName>
</protein>
<sequence length="83" mass="9268">MKVDANKLNLHAIIEAIANDDFVVTGLLPTGEVTIAILTDIEQKALKSTTTENVNQMIQKLRDAGQFTHLEFKSAFQNKLNHF</sequence>
<proteinExistence type="predicted"/>
<gene>
    <name evidence="1" type="ORF">NCTC10338_00114</name>
</gene>
<dbReference type="EMBL" id="UFSZ01000001">
    <property type="protein sequence ID" value="SUV15095.1"/>
    <property type="molecule type" value="Genomic_DNA"/>
</dbReference>
<organism evidence="1 2">
    <name type="scientific">Lysinibacillus sphaericus</name>
    <name type="common">Bacillus sphaericus</name>
    <dbReference type="NCBI Taxonomy" id="1421"/>
    <lineage>
        <taxon>Bacteria</taxon>
        <taxon>Bacillati</taxon>
        <taxon>Bacillota</taxon>
        <taxon>Bacilli</taxon>
        <taxon>Bacillales</taxon>
        <taxon>Bacillaceae</taxon>
        <taxon>Lysinibacillus</taxon>
    </lineage>
</organism>
<accession>A0AAJ4ZRE3</accession>